<reference evidence="7" key="1">
    <citation type="journal article" date="2019" name="Int. J. Syst. Evol. Microbiol.">
        <title>The Global Catalogue of Microorganisms (GCM) 10K type strain sequencing project: providing services to taxonomists for standard genome sequencing and annotation.</title>
        <authorList>
            <consortium name="The Broad Institute Genomics Platform"/>
            <consortium name="The Broad Institute Genome Sequencing Center for Infectious Disease"/>
            <person name="Wu L."/>
            <person name="Ma J."/>
        </authorList>
    </citation>
    <scope>NUCLEOTIDE SEQUENCE [LARGE SCALE GENOMIC DNA]</scope>
    <source>
        <strain evidence="7">JCM 18303</strain>
    </source>
</reference>
<dbReference type="PANTHER" id="PTHR20883">
    <property type="entry name" value="PHYTANOYL-COA DIOXYGENASE DOMAIN CONTAINING 1"/>
    <property type="match status" value="1"/>
</dbReference>
<dbReference type="PANTHER" id="PTHR20883:SF45">
    <property type="entry name" value="PHYTANOYL-COA DIOXYGENASE FAMILY PROTEIN"/>
    <property type="match status" value="1"/>
</dbReference>
<comment type="caution">
    <text evidence="6">The sequence shown here is derived from an EMBL/GenBank/DDBJ whole genome shotgun (WGS) entry which is preliminary data.</text>
</comment>
<evidence type="ECO:0000256" key="3">
    <source>
        <dbReference type="ARBA" id="ARBA00022964"/>
    </source>
</evidence>
<evidence type="ECO:0000256" key="5">
    <source>
        <dbReference type="ARBA" id="ARBA00023004"/>
    </source>
</evidence>
<dbReference type="SUPFAM" id="SSF51197">
    <property type="entry name" value="Clavaminate synthase-like"/>
    <property type="match status" value="1"/>
</dbReference>
<dbReference type="Pfam" id="PF05721">
    <property type="entry name" value="PhyH"/>
    <property type="match status" value="1"/>
</dbReference>
<proteinExistence type="predicted"/>
<dbReference type="Gene3D" id="2.60.120.620">
    <property type="entry name" value="q2cbj1_9rhob like domain"/>
    <property type="match status" value="1"/>
</dbReference>
<keyword evidence="3" id="KW-0223">Dioxygenase</keyword>
<keyword evidence="2" id="KW-0479">Metal-binding</keyword>
<dbReference type="EMBL" id="BAABJP010000062">
    <property type="protein sequence ID" value="GAA5174419.1"/>
    <property type="molecule type" value="Genomic_DNA"/>
</dbReference>
<gene>
    <name evidence="6" type="ORF">GCM10023321_78200</name>
</gene>
<evidence type="ECO:0000313" key="6">
    <source>
        <dbReference type="EMBL" id="GAA5174419.1"/>
    </source>
</evidence>
<dbReference type="Proteomes" id="UP001428817">
    <property type="component" value="Unassembled WGS sequence"/>
</dbReference>
<keyword evidence="4" id="KW-0560">Oxidoreductase</keyword>
<keyword evidence="5" id="KW-0408">Iron</keyword>
<evidence type="ECO:0000256" key="1">
    <source>
        <dbReference type="ARBA" id="ARBA00011738"/>
    </source>
</evidence>
<dbReference type="InterPro" id="IPR008775">
    <property type="entry name" value="Phytyl_CoA_dOase-like"/>
</dbReference>
<comment type="subunit">
    <text evidence="1">Homodimer.</text>
</comment>
<sequence>MAAPSTAVRSMARDASVDEVCAALDAEGVVILEEFADEQTLRGLWADLEPRFEAQEWGEEGFIGNRTRRVCSLFAKTMHSATLIKERRFYGAAEYFLRRPVSTWINDERIELTPSMQVGFGQGIQIWPGETVQGLHRDDVVHLNRHPGPETRLVVMVALSDFTAENGGTWVVPGSHRWDDDRGPKLEEAVPTQMAAGSAVAWLGSTFHCGGPNNSGGPRTGVAFGLDSANVRQEENQYLAVPLEVVRQYPEDIQRLLGYDVAPPFLGYVELADPHDLLHGQREQLGMAGLLNVR</sequence>
<organism evidence="6 7">
    <name type="scientific">Pseudonocardia eucalypti</name>
    <dbReference type="NCBI Taxonomy" id="648755"/>
    <lineage>
        <taxon>Bacteria</taxon>
        <taxon>Bacillati</taxon>
        <taxon>Actinomycetota</taxon>
        <taxon>Actinomycetes</taxon>
        <taxon>Pseudonocardiales</taxon>
        <taxon>Pseudonocardiaceae</taxon>
        <taxon>Pseudonocardia</taxon>
    </lineage>
</organism>
<keyword evidence="7" id="KW-1185">Reference proteome</keyword>
<evidence type="ECO:0000256" key="4">
    <source>
        <dbReference type="ARBA" id="ARBA00023002"/>
    </source>
</evidence>
<evidence type="ECO:0000313" key="7">
    <source>
        <dbReference type="Proteomes" id="UP001428817"/>
    </source>
</evidence>
<accession>A0ABP9RC49</accession>
<dbReference type="RefSeq" id="WP_185062078.1">
    <property type="nucleotide sequence ID" value="NZ_BAABJP010000062.1"/>
</dbReference>
<name>A0ABP9RC49_9PSEU</name>
<evidence type="ECO:0000256" key="2">
    <source>
        <dbReference type="ARBA" id="ARBA00022723"/>
    </source>
</evidence>
<evidence type="ECO:0008006" key="8">
    <source>
        <dbReference type="Google" id="ProtNLM"/>
    </source>
</evidence>
<protein>
    <recommendedName>
        <fullName evidence="8">Phytanoyl-CoA dioxygenase</fullName>
    </recommendedName>
</protein>